<dbReference type="InterPro" id="IPR051911">
    <property type="entry name" value="SDR_oxidoreductase"/>
</dbReference>
<comment type="similarity">
    <text evidence="1">Belongs to the short-chain dehydrogenases/reductases (SDR) family.</text>
</comment>
<dbReference type="PANTHER" id="PTHR43976:SF16">
    <property type="entry name" value="SHORT-CHAIN DEHYDROGENASE_REDUCTASE FAMILY PROTEIN"/>
    <property type="match status" value="1"/>
</dbReference>
<dbReference type="PANTHER" id="PTHR43976">
    <property type="entry name" value="SHORT CHAIN DEHYDROGENASE"/>
    <property type="match status" value="1"/>
</dbReference>
<dbReference type="OrthoDB" id="1274115at2759"/>
<dbReference type="PRINTS" id="PR00081">
    <property type="entry name" value="GDHRDH"/>
</dbReference>
<dbReference type="GO" id="GO:0016491">
    <property type="term" value="F:oxidoreductase activity"/>
    <property type="evidence" value="ECO:0007669"/>
    <property type="project" value="UniProtKB-KW"/>
</dbReference>
<protein>
    <recommendedName>
        <fullName evidence="5">NAD(P)-binding protein</fullName>
    </recommendedName>
</protein>
<dbReference type="GeneID" id="54563464"/>
<evidence type="ECO:0000256" key="1">
    <source>
        <dbReference type="ARBA" id="ARBA00006484"/>
    </source>
</evidence>
<keyword evidence="4" id="KW-1185">Reference proteome</keyword>
<reference evidence="3" key="1">
    <citation type="journal article" date="2020" name="Stud. Mycol.">
        <title>101 Dothideomycetes genomes: a test case for predicting lifestyles and emergence of pathogens.</title>
        <authorList>
            <person name="Haridas S."/>
            <person name="Albert R."/>
            <person name="Binder M."/>
            <person name="Bloem J."/>
            <person name="Labutti K."/>
            <person name="Salamov A."/>
            <person name="Andreopoulos B."/>
            <person name="Baker S."/>
            <person name="Barry K."/>
            <person name="Bills G."/>
            <person name="Bluhm B."/>
            <person name="Cannon C."/>
            <person name="Castanera R."/>
            <person name="Culley D."/>
            <person name="Daum C."/>
            <person name="Ezra D."/>
            <person name="Gonzalez J."/>
            <person name="Henrissat B."/>
            <person name="Kuo A."/>
            <person name="Liang C."/>
            <person name="Lipzen A."/>
            <person name="Lutzoni F."/>
            <person name="Magnuson J."/>
            <person name="Mondo S."/>
            <person name="Nolan M."/>
            <person name="Ohm R."/>
            <person name="Pangilinan J."/>
            <person name="Park H.-J."/>
            <person name="Ramirez L."/>
            <person name="Alfaro M."/>
            <person name="Sun H."/>
            <person name="Tritt A."/>
            <person name="Yoshinaga Y."/>
            <person name="Zwiers L.-H."/>
            <person name="Turgeon B."/>
            <person name="Goodwin S."/>
            <person name="Spatafora J."/>
            <person name="Crous P."/>
            <person name="Grigoriev I."/>
        </authorList>
    </citation>
    <scope>NUCLEOTIDE SEQUENCE</scope>
    <source>
        <strain evidence="3">ATCC 36951</strain>
    </source>
</reference>
<name>A0A6A6BXW4_ZASCE</name>
<dbReference type="Pfam" id="PF00106">
    <property type="entry name" value="adh_short"/>
    <property type="match status" value="1"/>
</dbReference>
<dbReference type="InterPro" id="IPR002347">
    <property type="entry name" value="SDR_fam"/>
</dbReference>
<dbReference type="Proteomes" id="UP000799537">
    <property type="component" value="Unassembled WGS sequence"/>
</dbReference>
<evidence type="ECO:0000313" key="4">
    <source>
        <dbReference type="Proteomes" id="UP000799537"/>
    </source>
</evidence>
<organism evidence="3 4">
    <name type="scientific">Zasmidium cellare ATCC 36951</name>
    <dbReference type="NCBI Taxonomy" id="1080233"/>
    <lineage>
        <taxon>Eukaryota</taxon>
        <taxon>Fungi</taxon>
        <taxon>Dikarya</taxon>
        <taxon>Ascomycota</taxon>
        <taxon>Pezizomycotina</taxon>
        <taxon>Dothideomycetes</taxon>
        <taxon>Dothideomycetidae</taxon>
        <taxon>Mycosphaerellales</taxon>
        <taxon>Mycosphaerellaceae</taxon>
        <taxon>Zasmidium</taxon>
    </lineage>
</organism>
<dbReference type="Gene3D" id="3.40.50.720">
    <property type="entry name" value="NAD(P)-binding Rossmann-like Domain"/>
    <property type="match status" value="1"/>
</dbReference>
<dbReference type="SUPFAM" id="SSF51735">
    <property type="entry name" value="NAD(P)-binding Rossmann-fold domains"/>
    <property type="match status" value="1"/>
</dbReference>
<evidence type="ECO:0000256" key="2">
    <source>
        <dbReference type="ARBA" id="ARBA00023002"/>
    </source>
</evidence>
<gene>
    <name evidence="3" type="ORF">M409DRAFT_31088</name>
</gene>
<dbReference type="EMBL" id="ML993674">
    <property type="protein sequence ID" value="KAF2158392.1"/>
    <property type="molecule type" value="Genomic_DNA"/>
</dbReference>
<proteinExistence type="inferred from homology"/>
<dbReference type="AlphaFoldDB" id="A0A6A6BXW4"/>
<keyword evidence="2" id="KW-0560">Oxidoreductase</keyword>
<dbReference type="InterPro" id="IPR036291">
    <property type="entry name" value="NAD(P)-bd_dom_sf"/>
</dbReference>
<dbReference type="RefSeq" id="XP_033659281.1">
    <property type="nucleotide sequence ID" value="XM_033810192.1"/>
</dbReference>
<evidence type="ECO:0008006" key="5">
    <source>
        <dbReference type="Google" id="ProtNLM"/>
    </source>
</evidence>
<evidence type="ECO:0000313" key="3">
    <source>
        <dbReference type="EMBL" id="KAF2158392.1"/>
    </source>
</evidence>
<accession>A0A6A6BXW4</accession>
<sequence>MSKQLLERGEKVIATARNIDSIKPLKELGAATLQLDVTAGFDELKSKVEEAVSFYGRIDVFFANASFVHFAPVEEADVEKDIFRSMNTLTFGVTNILRSLMPHWRKQKSGFLLVNSSYTAFWSTVPGCGTYMAAKAALDRLVTTFAAEIADQDLNIRTLTVHPGHFRTNVTHPTKYDFDRPTTSYNGILEWGRGAVVQMYGNQPGDTGKACKVMIDLVKGEGDAKGKTLPPSLPLGTDAWETCVQETEAYLQRLKDWEHVIRSTDVVPGSSAWGEQMNLPDQSK</sequence>